<reference evidence="2 3" key="1">
    <citation type="journal article" date="2004" name="Nature">
        <title>Genome evolution in yeasts.</title>
        <authorList>
            <consortium name="Genolevures"/>
            <person name="Dujon B."/>
            <person name="Sherman D."/>
            <person name="Fischer G."/>
            <person name="Durrens P."/>
            <person name="Casaregola S."/>
            <person name="Lafontaine I."/>
            <person name="de Montigny J."/>
            <person name="Marck C."/>
            <person name="Neuveglise C."/>
            <person name="Talla E."/>
            <person name="Goffard N."/>
            <person name="Frangeul L."/>
            <person name="Aigle M."/>
            <person name="Anthouard V."/>
            <person name="Babour A."/>
            <person name="Barbe V."/>
            <person name="Barnay S."/>
            <person name="Blanchin S."/>
            <person name="Beckerich J.M."/>
            <person name="Beyne E."/>
            <person name="Bleykasten C."/>
            <person name="Boisrame A."/>
            <person name="Boyer J."/>
            <person name="Cattolico L."/>
            <person name="Confanioleri F."/>
            <person name="de Daruvar A."/>
            <person name="Despons L."/>
            <person name="Fabre E."/>
            <person name="Fairhead C."/>
            <person name="Ferry-Dumazet H."/>
            <person name="Groppi A."/>
            <person name="Hantraye F."/>
            <person name="Hennequin C."/>
            <person name="Jauniaux N."/>
            <person name="Joyet P."/>
            <person name="Kachouri R."/>
            <person name="Kerrest A."/>
            <person name="Koszul R."/>
            <person name="Lemaire M."/>
            <person name="Lesur I."/>
            <person name="Ma L."/>
            <person name="Muller H."/>
            <person name="Nicaud J.M."/>
            <person name="Nikolski M."/>
            <person name="Oztas S."/>
            <person name="Ozier-Kalogeropoulos O."/>
            <person name="Pellenz S."/>
            <person name="Potier S."/>
            <person name="Richard G.F."/>
            <person name="Straub M.L."/>
            <person name="Suleau A."/>
            <person name="Swennene D."/>
            <person name="Tekaia F."/>
            <person name="Wesolowski-Louvel M."/>
            <person name="Westhof E."/>
            <person name="Wirth B."/>
            <person name="Zeniou-Meyer M."/>
            <person name="Zivanovic I."/>
            <person name="Bolotin-Fukuhara M."/>
            <person name="Thierry A."/>
            <person name="Bouchier C."/>
            <person name="Caudron B."/>
            <person name="Scarpelli C."/>
            <person name="Gaillardin C."/>
            <person name="Weissenbach J."/>
            <person name="Wincker P."/>
            <person name="Souciet J.L."/>
        </authorList>
    </citation>
    <scope>NUCLEOTIDE SEQUENCE [LARGE SCALE GENOMIC DNA]</scope>
    <source>
        <strain evidence="3">ATCC 36239 / CBS 767 / BCRC 21394 / JCM 1990 / NBRC 0083 / IGC 2968</strain>
    </source>
</reference>
<dbReference type="OMA" id="MTNIATN"/>
<dbReference type="OrthoDB" id="4024850at2759"/>
<organism evidence="2 3">
    <name type="scientific">Debaryomyces hansenii (strain ATCC 36239 / CBS 767 / BCRC 21394 / JCM 1990 / NBRC 0083 / IGC 2968)</name>
    <name type="common">Yeast</name>
    <name type="synonym">Torulaspora hansenii</name>
    <dbReference type="NCBI Taxonomy" id="284592"/>
    <lineage>
        <taxon>Eukaryota</taxon>
        <taxon>Fungi</taxon>
        <taxon>Dikarya</taxon>
        <taxon>Ascomycota</taxon>
        <taxon>Saccharomycotina</taxon>
        <taxon>Pichiomycetes</taxon>
        <taxon>Debaryomycetaceae</taxon>
        <taxon>Debaryomyces</taxon>
    </lineage>
</organism>
<evidence type="ECO:0000256" key="1">
    <source>
        <dbReference type="SAM" id="MobiDB-lite"/>
    </source>
</evidence>
<proteinExistence type="predicted"/>
<dbReference type="Proteomes" id="UP000000599">
    <property type="component" value="Chromosome B"/>
</dbReference>
<dbReference type="eggNOG" id="ENOG502T61R">
    <property type="taxonomic scope" value="Eukaryota"/>
</dbReference>
<dbReference type="GeneID" id="2913609"/>
<protein>
    <submittedName>
        <fullName evidence="2">DEHA2B15730p</fullName>
    </submittedName>
</protein>
<name>Q6BVY5_DEBHA</name>
<dbReference type="EMBL" id="CR382134">
    <property type="protein sequence ID" value="CAG85648.2"/>
    <property type="molecule type" value="Genomic_DNA"/>
</dbReference>
<evidence type="ECO:0000313" key="3">
    <source>
        <dbReference type="Proteomes" id="UP000000599"/>
    </source>
</evidence>
<dbReference type="HOGENOM" id="CLU_801956_0_0_1"/>
<accession>Q6BVY5</accession>
<dbReference type="RefSeq" id="XP_457634.2">
    <property type="nucleotide sequence ID" value="XM_457634.1"/>
</dbReference>
<evidence type="ECO:0000313" key="2">
    <source>
        <dbReference type="EMBL" id="CAG85648.2"/>
    </source>
</evidence>
<dbReference type="VEuPathDB" id="FungiDB:DEHA2B15730g"/>
<sequence>MTNIATNNSIRLKIKKIIWDERRRRPQKETNNNGPICDNSKGGYLTVDSDDEIVLEGLEVFNRYRNNDIVGERYRNIDGTHGCPVNRSKVKEVFGELLDVDFDTSSESDEDSESVMMELTPFEEIPSRANSFRQSIKTKLRKLLSNSPTEMLNKLEYEGENYSPVSMKIPVIEDTEQYNRLDTSLFDLSDAEDPRIKFNQYVDVLIYNGNYNTPGGNSGDTTGSGRLWRNLSLRKNSFRNSYSPSKSSRVRPILKSKTNENYEYEAFQIREFDKINFENFMHNFEKYETSKLNQEPYLNDARISQLKNYYHCNN</sequence>
<dbReference type="AlphaFoldDB" id="Q6BVY5"/>
<dbReference type="InParanoid" id="Q6BVY5"/>
<gene>
    <name evidence="2" type="ordered locus">DEHA2B15730g</name>
</gene>
<keyword evidence="3" id="KW-1185">Reference proteome</keyword>
<feature type="region of interest" description="Disordered" evidence="1">
    <location>
        <begin position="23"/>
        <end position="42"/>
    </location>
</feature>
<dbReference type="KEGG" id="dha:DEHA2B15730g"/>